<dbReference type="GO" id="GO:0005739">
    <property type="term" value="C:mitochondrion"/>
    <property type="evidence" value="ECO:0007669"/>
    <property type="project" value="TreeGrafter"/>
</dbReference>
<evidence type="ECO:0000256" key="3">
    <source>
        <dbReference type="ARBA" id="ARBA00022679"/>
    </source>
</evidence>
<organism evidence="10 11">
    <name type="scientific">Effrenium voratum</name>
    <dbReference type="NCBI Taxonomy" id="2562239"/>
    <lineage>
        <taxon>Eukaryota</taxon>
        <taxon>Sar</taxon>
        <taxon>Alveolata</taxon>
        <taxon>Dinophyceae</taxon>
        <taxon>Suessiales</taxon>
        <taxon>Symbiodiniaceae</taxon>
        <taxon>Effrenium</taxon>
    </lineage>
</organism>
<dbReference type="AlphaFoldDB" id="A0AA36JEM0"/>
<keyword evidence="5" id="KW-0479">Metal-binding</keyword>
<proteinExistence type="inferred from homology"/>
<evidence type="ECO:0000256" key="4">
    <source>
        <dbReference type="ARBA" id="ARBA00022695"/>
    </source>
</evidence>
<protein>
    <recommendedName>
        <fullName evidence="9">Selenoprotein O</fullName>
    </recommendedName>
</protein>
<dbReference type="GO" id="GO:0005524">
    <property type="term" value="F:ATP binding"/>
    <property type="evidence" value="ECO:0007669"/>
    <property type="project" value="UniProtKB-KW"/>
</dbReference>
<comment type="caution">
    <text evidence="10">The sequence shown here is derived from an EMBL/GenBank/DDBJ whole genome shotgun (WGS) entry which is preliminary data.</text>
</comment>
<dbReference type="EMBL" id="CAUJNA010003556">
    <property type="protein sequence ID" value="CAJ1404792.1"/>
    <property type="molecule type" value="Genomic_DNA"/>
</dbReference>
<dbReference type="InterPro" id="IPR003846">
    <property type="entry name" value="SelO"/>
</dbReference>
<evidence type="ECO:0000256" key="8">
    <source>
        <dbReference type="ARBA" id="ARBA00022842"/>
    </source>
</evidence>
<dbReference type="GO" id="GO:0070733">
    <property type="term" value="F:AMPylase activity"/>
    <property type="evidence" value="ECO:0007669"/>
    <property type="project" value="TreeGrafter"/>
</dbReference>
<dbReference type="PANTHER" id="PTHR32057:SF14">
    <property type="entry name" value="PROTEIN ADENYLYLTRANSFERASE SELO, MITOCHONDRIAL"/>
    <property type="match status" value="1"/>
</dbReference>
<comment type="similarity">
    <text evidence="2">Belongs to the SELO family.</text>
</comment>
<keyword evidence="4" id="KW-0548">Nucleotidyltransferase</keyword>
<keyword evidence="8" id="KW-0460">Magnesium</keyword>
<evidence type="ECO:0000256" key="1">
    <source>
        <dbReference type="ARBA" id="ARBA00001946"/>
    </source>
</evidence>
<comment type="cofactor">
    <cofactor evidence="1">
        <name>Mg(2+)</name>
        <dbReference type="ChEBI" id="CHEBI:18420"/>
    </cofactor>
</comment>
<keyword evidence="3" id="KW-0808">Transferase</keyword>
<accession>A0AA36JEM0</accession>
<evidence type="ECO:0000256" key="9">
    <source>
        <dbReference type="ARBA" id="ARBA00031547"/>
    </source>
</evidence>
<dbReference type="PANTHER" id="PTHR32057">
    <property type="entry name" value="PROTEIN ADENYLYLTRANSFERASE SELO, MITOCHONDRIAL"/>
    <property type="match status" value="1"/>
</dbReference>
<dbReference type="Proteomes" id="UP001178507">
    <property type="component" value="Unassembled WGS sequence"/>
</dbReference>
<keyword evidence="11" id="KW-1185">Reference proteome</keyword>
<name>A0AA36JEM0_9DINO</name>
<dbReference type="GO" id="GO:0046872">
    <property type="term" value="F:metal ion binding"/>
    <property type="evidence" value="ECO:0007669"/>
    <property type="project" value="UniProtKB-KW"/>
</dbReference>
<gene>
    <name evidence="10" type="ORF">EVOR1521_LOCUS27175</name>
</gene>
<keyword evidence="7" id="KW-0067">ATP-binding</keyword>
<evidence type="ECO:0000313" key="11">
    <source>
        <dbReference type="Proteomes" id="UP001178507"/>
    </source>
</evidence>
<evidence type="ECO:0000256" key="6">
    <source>
        <dbReference type="ARBA" id="ARBA00022741"/>
    </source>
</evidence>
<reference evidence="10" key="1">
    <citation type="submission" date="2023-08" db="EMBL/GenBank/DDBJ databases">
        <authorList>
            <person name="Chen Y."/>
            <person name="Shah S."/>
            <person name="Dougan E. K."/>
            <person name="Thang M."/>
            <person name="Chan C."/>
        </authorList>
    </citation>
    <scope>NUCLEOTIDE SEQUENCE</scope>
</reference>
<evidence type="ECO:0000256" key="7">
    <source>
        <dbReference type="ARBA" id="ARBA00022840"/>
    </source>
</evidence>
<sequence>MLLSGRPGLPVPVVPSCRRPSQREAAAPFGGSRILPIPAVSAGVSAAARRLERRRRALPEGLARLEAAADCSWLRELQAEGAEEAEEAEDNRQKRLVSSGHYVEVRPTPLHDTCLVGFSADMAQQLGLGQADCGSSEFLRFMSGHMEVLPKMQSWCTPYTLSVAGNEISTGNMYGDGRAISVGEVLSDSERWELQLKGAGCTPFCGGADGRAVLRSSLREFLASEAMHNLGVPTTRALCLVTSRSDSALREWLGEKLYEPCAITCRVSRSFLRVGHLELFARRCRDWGSQSARRELEQLLRHAIAREFPECVHEDLPRSAGQMLRPMALGMAKLAAEWWRVGFCQGNFQSDNCHLAGRTLDFGPFGFMERYNPRWCSWTGGAENFSFRLQPKAFFQNFASAVRAVDVVLDGEGREEAQQLLSDFPALLQEAFCEVRLAKLGLSFWDAEAAQLCDGLLQLMEASAADWTLTWRKLADVAENWDELMESGSLMLPLKGCFYEPLTPQMEQQWERWLQRWLQRLQAEAMDAEEVAQTMREASPKYVPRNWMLMEAYEAAEAGSFQVAQQLQELFRRPYEEHPELESRYFRLAPPELRGRPGVYIMT</sequence>
<dbReference type="Pfam" id="PF02696">
    <property type="entry name" value="SelO"/>
    <property type="match status" value="1"/>
</dbReference>
<keyword evidence="6" id="KW-0547">Nucleotide-binding</keyword>
<evidence type="ECO:0000256" key="5">
    <source>
        <dbReference type="ARBA" id="ARBA00022723"/>
    </source>
</evidence>
<evidence type="ECO:0000256" key="2">
    <source>
        <dbReference type="ARBA" id="ARBA00009747"/>
    </source>
</evidence>
<evidence type="ECO:0000313" key="10">
    <source>
        <dbReference type="EMBL" id="CAJ1404792.1"/>
    </source>
</evidence>